<dbReference type="AlphaFoldDB" id="A0A5C5Z2T2"/>
<evidence type="ECO:0000259" key="2">
    <source>
        <dbReference type="Pfam" id="PF22725"/>
    </source>
</evidence>
<dbReference type="Proteomes" id="UP000315010">
    <property type="component" value="Unassembled WGS sequence"/>
</dbReference>
<dbReference type="InterPro" id="IPR055170">
    <property type="entry name" value="GFO_IDH_MocA-like_dom"/>
</dbReference>
<dbReference type="Gene3D" id="3.30.360.10">
    <property type="entry name" value="Dihydrodipicolinate Reductase, domain 2"/>
    <property type="match status" value="1"/>
</dbReference>
<keyword evidence="4" id="KW-1185">Reference proteome</keyword>
<dbReference type="InterPro" id="IPR000683">
    <property type="entry name" value="Gfo/Idh/MocA-like_OxRdtase_N"/>
</dbReference>
<feature type="domain" description="Gfo/Idh/MocA-like oxidoreductase N-terminal" evidence="1">
    <location>
        <begin position="5"/>
        <end position="120"/>
    </location>
</feature>
<evidence type="ECO:0000259" key="1">
    <source>
        <dbReference type="Pfam" id="PF01408"/>
    </source>
</evidence>
<evidence type="ECO:0000313" key="4">
    <source>
        <dbReference type="Proteomes" id="UP000315010"/>
    </source>
</evidence>
<feature type="domain" description="GFO/IDH/MocA-like oxidoreductase" evidence="2">
    <location>
        <begin position="155"/>
        <end position="230"/>
    </location>
</feature>
<dbReference type="EMBL" id="SJPJ01000001">
    <property type="protein sequence ID" value="TWT80923.1"/>
    <property type="molecule type" value="Genomic_DNA"/>
</dbReference>
<dbReference type="Pfam" id="PF22725">
    <property type="entry name" value="GFO_IDH_MocA_C3"/>
    <property type="match status" value="1"/>
</dbReference>
<dbReference type="RefSeq" id="WP_146396272.1">
    <property type="nucleotide sequence ID" value="NZ_SJPJ01000001.1"/>
</dbReference>
<dbReference type="PANTHER" id="PTHR43377:SF1">
    <property type="entry name" value="BILIVERDIN REDUCTASE A"/>
    <property type="match status" value="1"/>
</dbReference>
<dbReference type="SUPFAM" id="SSF55347">
    <property type="entry name" value="Glyceraldehyde-3-phosphate dehydrogenase-like, C-terminal domain"/>
    <property type="match status" value="1"/>
</dbReference>
<dbReference type="EC" id="1.1.1.312" evidence="3"/>
<protein>
    <submittedName>
        <fullName evidence="3">Dehydrogenase</fullName>
        <ecNumber evidence="3">1.1.1.312</ecNumber>
    </submittedName>
</protein>
<dbReference type="OrthoDB" id="9815825at2"/>
<gene>
    <name evidence="3" type="ORF">CA13_23690</name>
</gene>
<comment type="caution">
    <text evidence="3">The sequence shown here is derived from an EMBL/GenBank/DDBJ whole genome shotgun (WGS) entry which is preliminary data.</text>
</comment>
<dbReference type="SUPFAM" id="SSF51735">
    <property type="entry name" value="NAD(P)-binding Rossmann-fold domains"/>
    <property type="match status" value="1"/>
</dbReference>
<sequence length="365" mass="39556">MKPLQIAIIGAGHLGRIHTKLLQQVDGVEVVAVSDPFEQARETIKQQFDVPTYADYRDCIPKIDAAVVAAPTDLHAEIATALLKAGKHVLAEKPLAANGPDARRLAAIANAKKLTLQVGHVERFNPAFTALEDLAVDVKYVEAVRASRFPGRCLDVGVVMDLMIHDLDLVLSLTDAPIRSVHASGVSVISDHEDMAETRIEFECGLVANLKASRLSPTPARAMQVFGPNGFADIDFGTPQLSKVCANDRVIDRQFDLEDEIENPLGCADEIFSGPLQCVTQELEPRNAILDELHDFVISVQSGISPTVNGDAGARAVTVADQILDSIAKRQWYEEAGRSEIGAHATVRERIESASRRVHQGRKAA</sequence>
<dbReference type="Pfam" id="PF01408">
    <property type="entry name" value="GFO_IDH_MocA"/>
    <property type="match status" value="1"/>
</dbReference>
<proteinExistence type="predicted"/>
<name>A0A5C5Z2T2_9BACT</name>
<organism evidence="3 4">
    <name type="scientific">Novipirellula herctigrandis</name>
    <dbReference type="NCBI Taxonomy" id="2527986"/>
    <lineage>
        <taxon>Bacteria</taxon>
        <taxon>Pseudomonadati</taxon>
        <taxon>Planctomycetota</taxon>
        <taxon>Planctomycetia</taxon>
        <taxon>Pirellulales</taxon>
        <taxon>Pirellulaceae</taxon>
        <taxon>Novipirellula</taxon>
    </lineage>
</organism>
<dbReference type="Gene3D" id="3.40.50.720">
    <property type="entry name" value="NAD(P)-binding Rossmann-like Domain"/>
    <property type="match status" value="1"/>
</dbReference>
<dbReference type="GO" id="GO:0050606">
    <property type="term" value="F:4-carboxy-2-hydroxymuconate semialdehyde hemiacetal dehydrogenase activity"/>
    <property type="evidence" value="ECO:0007669"/>
    <property type="project" value="UniProtKB-EC"/>
</dbReference>
<keyword evidence="3" id="KW-0560">Oxidoreductase</keyword>
<dbReference type="InterPro" id="IPR036291">
    <property type="entry name" value="NAD(P)-bd_dom_sf"/>
</dbReference>
<evidence type="ECO:0000313" key="3">
    <source>
        <dbReference type="EMBL" id="TWT80923.1"/>
    </source>
</evidence>
<dbReference type="InterPro" id="IPR051450">
    <property type="entry name" value="Gfo/Idh/MocA_Oxidoreductases"/>
</dbReference>
<dbReference type="PANTHER" id="PTHR43377">
    <property type="entry name" value="BILIVERDIN REDUCTASE A"/>
    <property type="match status" value="1"/>
</dbReference>
<dbReference type="GO" id="GO:0000166">
    <property type="term" value="F:nucleotide binding"/>
    <property type="evidence" value="ECO:0007669"/>
    <property type="project" value="InterPro"/>
</dbReference>
<accession>A0A5C5Z2T2</accession>
<reference evidence="3 4" key="1">
    <citation type="submission" date="2019-02" db="EMBL/GenBank/DDBJ databases">
        <title>Deep-cultivation of Planctomycetes and their phenomic and genomic characterization uncovers novel biology.</title>
        <authorList>
            <person name="Wiegand S."/>
            <person name="Jogler M."/>
            <person name="Boedeker C."/>
            <person name="Pinto D."/>
            <person name="Vollmers J."/>
            <person name="Rivas-Marin E."/>
            <person name="Kohn T."/>
            <person name="Peeters S.H."/>
            <person name="Heuer A."/>
            <person name="Rast P."/>
            <person name="Oberbeckmann S."/>
            <person name="Bunk B."/>
            <person name="Jeske O."/>
            <person name="Meyerdierks A."/>
            <person name="Storesund J.E."/>
            <person name="Kallscheuer N."/>
            <person name="Luecker S."/>
            <person name="Lage O.M."/>
            <person name="Pohl T."/>
            <person name="Merkel B.J."/>
            <person name="Hornburger P."/>
            <person name="Mueller R.-W."/>
            <person name="Bruemmer F."/>
            <person name="Labrenz M."/>
            <person name="Spormann A.M."/>
            <person name="Op Den Camp H."/>
            <person name="Overmann J."/>
            <person name="Amann R."/>
            <person name="Jetten M.S.M."/>
            <person name="Mascher T."/>
            <person name="Medema M.H."/>
            <person name="Devos D.P."/>
            <person name="Kaster A.-K."/>
            <person name="Ovreas L."/>
            <person name="Rohde M."/>
            <person name="Galperin M.Y."/>
            <person name="Jogler C."/>
        </authorList>
    </citation>
    <scope>NUCLEOTIDE SEQUENCE [LARGE SCALE GENOMIC DNA]</scope>
    <source>
        <strain evidence="3 4">CA13</strain>
    </source>
</reference>